<comment type="caution">
    <text evidence="2">The sequence shown here is derived from an EMBL/GenBank/DDBJ whole genome shotgun (WGS) entry which is preliminary data.</text>
</comment>
<name>A0A370X6A5_9GAMM</name>
<accession>A0A370X6A5</accession>
<dbReference type="Proteomes" id="UP000254258">
    <property type="component" value="Unassembled WGS sequence"/>
</dbReference>
<dbReference type="GO" id="GO:0004066">
    <property type="term" value="F:asparagine synthase (glutamine-hydrolyzing) activity"/>
    <property type="evidence" value="ECO:0007669"/>
    <property type="project" value="InterPro"/>
</dbReference>
<gene>
    <name evidence="2" type="ORF">DWU98_05305</name>
</gene>
<reference evidence="2 3" key="1">
    <citation type="submission" date="2018-07" db="EMBL/GenBank/DDBJ databases">
        <title>Dyella monticola sp. nov. and Dyella psychrodurans sp. nov. isolated from monsoon evergreen broad-leaved forest soil of Dinghu Mountain, China.</title>
        <authorList>
            <person name="Gao Z."/>
            <person name="Qiu L."/>
        </authorList>
    </citation>
    <scope>NUCLEOTIDE SEQUENCE [LARGE SCALE GENOMIC DNA]</scope>
    <source>
        <strain evidence="2 3">4G-K06</strain>
    </source>
</reference>
<keyword evidence="3" id="KW-1185">Reference proteome</keyword>
<dbReference type="Pfam" id="PF00733">
    <property type="entry name" value="Asn_synthase"/>
    <property type="match status" value="1"/>
</dbReference>
<dbReference type="GO" id="GO:0006529">
    <property type="term" value="P:asparagine biosynthetic process"/>
    <property type="evidence" value="ECO:0007669"/>
    <property type="project" value="InterPro"/>
</dbReference>
<evidence type="ECO:0000313" key="3">
    <source>
        <dbReference type="Proteomes" id="UP000254258"/>
    </source>
</evidence>
<dbReference type="EMBL" id="QRBE01000002">
    <property type="protein sequence ID" value="RDS83735.1"/>
    <property type="molecule type" value="Genomic_DNA"/>
</dbReference>
<dbReference type="Gene3D" id="3.40.50.620">
    <property type="entry name" value="HUPs"/>
    <property type="match status" value="1"/>
</dbReference>
<dbReference type="InterPro" id="IPR001962">
    <property type="entry name" value="Asn_synthase"/>
</dbReference>
<feature type="domain" description="Asparagine synthetase" evidence="1">
    <location>
        <begin position="183"/>
        <end position="469"/>
    </location>
</feature>
<protein>
    <recommendedName>
        <fullName evidence="1">Asparagine synthetase domain-containing protein</fullName>
    </recommendedName>
</protein>
<dbReference type="InterPro" id="IPR014729">
    <property type="entry name" value="Rossmann-like_a/b/a_fold"/>
</dbReference>
<proteinExistence type="predicted"/>
<evidence type="ECO:0000313" key="2">
    <source>
        <dbReference type="EMBL" id="RDS83735.1"/>
    </source>
</evidence>
<dbReference type="SUPFAM" id="SSF52402">
    <property type="entry name" value="Adenine nucleotide alpha hydrolases-like"/>
    <property type="match status" value="1"/>
</dbReference>
<sequence>MTGKARLRQVHASPGNCRGVRPDAAWTLPFTKLRSALLRHSWLKRKKLHGRLRRHLFLRHAPGDLMTSAMLPKKKHTAFARSRIQVNLSPYQDEVDFSPLDGLEHGDAPLDLVSIADLLRNTFVYPPHSIYRNVKVAGSGFDPAQDMHDNPRFHYLFQSALASPRPAADATDDEELVQTYHRLLCEAADRATSDMRSPWFMQSGGKDSTSMAIAVAEVRPDTTCITYLGGREENEIASARFVARKLGLRHEALVCDVGRAYDRYLAALPRMPLLTADFAALSYVDLATEVKAHHGDGIIDALGADQYFGTPVHNKERLLALLARDLRLPQTMFSSRFISHSFPLCFALSTLQMDRFERYFPGSRFSDSEVDGLFGWNISTCSRQRMDTFHADLDAADSSEAVRRISLIVVESAHIAKGMYASKAMSLRLAYPYCDDQFRDWIFNHVPDDHLIGPRGVNKVLMRQYIAKHFNELPYVKAKGCFRFDLRGLAKQRFDQVYAFAEQTSALLPGAPQWLLAHRNRLDNKYFASKFYLLAITLPWLLSRMHDTHRPPVTAIKERVS</sequence>
<dbReference type="AlphaFoldDB" id="A0A370X6A5"/>
<evidence type="ECO:0000259" key="1">
    <source>
        <dbReference type="Pfam" id="PF00733"/>
    </source>
</evidence>
<organism evidence="2 3">
    <name type="scientific">Dyella monticola</name>
    <dbReference type="NCBI Taxonomy" id="1927958"/>
    <lineage>
        <taxon>Bacteria</taxon>
        <taxon>Pseudomonadati</taxon>
        <taxon>Pseudomonadota</taxon>
        <taxon>Gammaproteobacteria</taxon>
        <taxon>Lysobacterales</taxon>
        <taxon>Rhodanobacteraceae</taxon>
        <taxon>Dyella</taxon>
    </lineage>
</organism>